<feature type="transmembrane region" description="Helical" evidence="1">
    <location>
        <begin position="66"/>
        <end position="89"/>
    </location>
</feature>
<organism evidence="2 3">
    <name type="scientific">Conyzicola nivalis</name>
    <dbReference type="NCBI Taxonomy" id="1477021"/>
    <lineage>
        <taxon>Bacteria</taxon>
        <taxon>Bacillati</taxon>
        <taxon>Actinomycetota</taxon>
        <taxon>Actinomycetes</taxon>
        <taxon>Micrococcales</taxon>
        <taxon>Microbacteriaceae</taxon>
        <taxon>Conyzicola</taxon>
    </lineage>
</organism>
<keyword evidence="1" id="KW-0472">Membrane</keyword>
<evidence type="ECO:0000313" key="3">
    <source>
        <dbReference type="Proteomes" id="UP000606922"/>
    </source>
</evidence>
<evidence type="ECO:0008006" key="4">
    <source>
        <dbReference type="Google" id="ProtNLM"/>
    </source>
</evidence>
<feature type="transmembrane region" description="Helical" evidence="1">
    <location>
        <begin position="127"/>
        <end position="148"/>
    </location>
</feature>
<dbReference type="Pfam" id="PF06197">
    <property type="entry name" value="DUF998"/>
    <property type="match status" value="1"/>
</dbReference>
<protein>
    <recommendedName>
        <fullName evidence="4">DUF998 domain-containing protein</fullName>
    </recommendedName>
</protein>
<keyword evidence="1" id="KW-0812">Transmembrane</keyword>
<reference evidence="2" key="1">
    <citation type="journal article" date="2014" name="Int. J. Syst. Evol. Microbiol.">
        <title>Complete genome sequence of Corynebacterium casei LMG S-19264T (=DSM 44701T), isolated from a smear-ripened cheese.</title>
        <authorList>
            <consortium name="US DOE Joint Genome Institute (JGI-PGF)"/>
            <person name="Walter F."/>
            <person name="Albersmeier A."/>
            <person name="Kalinowski J."/>
            <person name="Ruckert C."/>
        </authorList>
    </citation>
    <scope>NUCLEOTIDE SEQUENCE</scope>
    <source>
        <strain evidence="2">CGMCC 1.12813</strain>
    </source>
</reference>
<feature type="transmembrane region" description="Helical" evidence="1">
    <location>
        <begin position="96"/>
        <end position="115"/>
    </location>
</feature>
<sequence>MTVSGRCSAGALAFIVGALQYVTLEAVAAAAWIEPRYDHAANYISDLGVPDAQIYGGRDVYSPLAWVMNTGFVLEGVFFVLGAVLLAVLFRGVSRWLFVGFAVLHGVGIVLVGLFNEAADAGPLHLIGALLAIVFGNLTALVAGVAAVRAGLPRWFSVASVVLPVVGLLSEGVLLAGLSDVRFDGLWERGGVYSVTVWQLLIGVAVLATLRAARASSPDRGRPVTHARRRT</sequence>
<dbReference type="AlphaFoldDB" id="A0A916SM07"/>
<feature type="transmembrane region" description="Helical" evidence="1">
    <location>
        <begin position="155"/>
        <end position="178"/>
    </location>
</feature>
<feature type="transmembrane region" description="Helical" evidence="1">
    <location>
        <begin position="12"/>
        <end position="33"/>
    </location>
</feature>
<keyword evidence="3" id="KW-1185">Reference proteome</keyword>
<dbReference type="Proteomes" id="UP000606922">
    <property type="component" value="Unassembled WGS sequence"/>
</dbReference>
<feature type="transmembrane region" description="Helical" evidence="1">
    <location>
        <begin position="190"/>
        <end position="210"/>
    </location>
</feature>
<evidence type="ECO:0000313" key="2">
    <source>
        <dbReference type="EMBL" id="GGB02952.1"/>
    </source>
</evidence>
<name>A0A916SM07_9MICO</name>
<dbReference type="InterPro" id="IPR009339">
    <property type="entry name" value="DUF998"/>
</dbReference>
<gene>
    <name evidence="2" type="ORF">GCM10010979_16970</name>
</gene>
<dbReference type="EMBL" id="BMGB01000001">
    <property type="protein sequence ID" value="GGB02952.1"/>
    <property type="molecule type" value="Genomic_DNA"/>
</dbReference>
<dbReference type="RefSeq" id="WP_188510204.1">
    <property type="nucleotide sequence ID" value="NZ_BMGB01000001.1"/>
</dbReference>
<accession>A0A916SM07</accession>
<keyword evidence="1" id="KW-1133">Transmembrane helix</keyword>
<evidence type="ECO:0000256" key="1">
    <source>
        <dbReference type="SAM" id="Phobius"/>
    </source>
</evidence>
<proteinExistence type="predicted"/>
<reference evidence="2" key="2">
    <citation type="submission" date="2020-09" db="EMBL/GenBank/DDBJ databases">
        <authorList>
            <person name="Sun Q."/>
            <person name="Zhou Y."/>
        </authorList>
    </citation>
    <scope>NUCLEOTIDE SEQUENCE</scope>
    <source>
        <strain evidence="2">CGMCC 1.12813</strain>
    </source>
</reference>
<comment type="caution">
    <text evidence="2">The sequence shown here is derived from an EMBL/GenBank/DDBJ whole genome shotgun (WGS) entry which is preliminary data.</text>
</comment>